<evidence type="ECO:0000259" key="1">
    <source>
        <dbReference type="Pfam" id="PF10021"/>
    </source>
</evidence>
<proteinExistence type="predicted"/>
<reference evidence="2 3" key="1">
    <citation type="submission" date="2022-04" db="EMBL/GenBank/DDBJ databases">
        <title>Hymenobacter sp. isolated from the air.</title>
        <authorList>
            <person name="Won M."/>
            <person name="Lee C.-M."/>
            <person name="Woen H.-Y."/>
            <person name="Kwon S.-W."/>
        </authorList>
    </citation>
    <scope>NUCLEOTIDE SEQUENCE [LARGE SCALE GENOMIC DNA]</scope>
    <source>
        <strain evidence="3">5116 S-27</strain>
    </source>
</reference>
<keyword evidence="3" id="KW-1185">Reference proteome</keyword>
<protein>
    <submittedName>
        <fullName evidence="2">TIGR02452 family protein</fullName>
    </submittedName>
</protein>
<gene>
    <name evidence="2" type="ORF">MUN80_21235</name>
</gene>
<sequence length="279" mass="30297">MNREQRQQLARLTLAALETGRYHTAEGAEVSIGAWQHAAVQGSLLYRPADAEAVGQEPGLTDKAPAEVRVYQATTLEAAAELSQKFARVGVLNFASARNPGGGFLGGSQAQEESLARSSGLYPCQLQFPEMYQHNAHRNGLYSDYAIYSPGVPVLLDDAGRWLPEPYRIDIITSPAVNAGALRRNTSELLPELAPTMRRRIRQVLGMAARHGCEALVLGAWGCGVFGNDPAQVARLFAEALAQPGWRNSFSRLDFAIFDPNAPHQVLRAFEIELAGLTS</sequence>
<dbReference type="NCBIfam" id="TIGR02452">
    <property type="entry name" value="TIGR02452 family protein"/>
    <property type="match status" value="1"/>
</dbReference>
<dbReference type="RefSeq" id="WP_244716081.1">
    <property type="nucleotide sequence ID" value="NZ_CP095049.1"/>
</dbReference>
<feature type="domain" description="Microbial-type PARG catalytic" evidence="1">
    <location>
        <begin position="10"/>
        <end position="155"/>
    </location>
</feature>
<dbReference type="EMBL" id="CP095049">
    <property type="protein sequence ID" value="UOQ52271.1"/>
    <property type="molecule type" value="Genomic_DNA"/>
</dbReference>
<dbReference type="Pfam" id="PF10021">
    <property type="entry name" value="PARG_cat_microb"/>
    <property type="match status" value="1"/>
</dbReference>
<dbReference type="PANTHER" id="PTHR35596:SF1">
    <property type="entry name" value="MICROBIAL-TYPE PARG CATALYTIC DOMAIN-CONTAINING PROTEIN"/>
    <property type="match status" value="1"/>
</dbReference>
<dbReference type="PANTHER" id="PTHR35596">
    <property type="entry name" value="DUF2263 DOMAIN-CONTAINING PROTEIN"/>
    <property type="match status" value="1"/>
</dbReference>
<organism evidence="2 3">
    <name type="scientific">Hymenobacter cellulosivorans</name>
    <dbReference type="NCBI Taxonomy" id="2932249"/>
    <lineage>
        <taxon>Bacteria</taxon>
        <taxon>Pseudomonadati</taxon>
        <taxon>Bacteroidota</taxon>
        <taxon>Cytophagia</taxon>
        <taxon>Cytophagales</taxon>
        <taxon>Hymenobacteraceae</taxon>
        <taxon>Hymenobacter</taxon>
    </lineage>
</organism>
<dbReference type="InterPro" id="IPR019261">
    <property type="entry name" value="PARG_cat_microbial"/>
</dbReference>
<name>A0ABY4FCS3_9BACT</name>
<dbReference type="PIRSF" id="PIRSF014899">
    <property type="entry name" value="UCP014899"/>
    <property type="match status" value="1"/>
</dbReference>
<evidence type="ECO:0000313" key="3">
    <source>
        <dbReference type="Proteomes" id="UP000831785"/>
    </source>
</evidence>
<dbReference type="SUPFAM" id="SSF52949">
    <property type="entry name" value="Macro domain-like"/>
    <property type="match status" value="1"/>
</dbReference>
<dbReference type="Proteomes" id="UP000831785">
    <property type="component" value="Chromosome"/>
</dbReference>
<dbReference type="Gene3D" id="3.40.220.10">
    <property type="entry name" value="Leucine Aminopeptidase, subunit E, domain 1"/>
    <property type="match status" value="1"/>
</dbReference>
<dbReference type="InterPro" id="IPR012664">
    <property type="entry name" value="CHP02452"/>
</dbReference>
<dbReference type="InterPro" id="IPR043472">
    <property type="entry name" value="Macro_dom-like"/>
</dbReference>
<accession>A0ABY4FCS3</accession>
<evidence type="ECO:0000313" key="2">
    <source>
        <dbReference type="EMBL" id="UOQ52271.1"/>
    </source>
</evidence>